<sequence length="947" mass="100567">MEEDPWGAPADPWGASVAPGSTSEVDLAISPSPENQDPILATKLAVPRNDSLSESDPWASPATAKTNVDATLTPVSTIAAGTNGAEMPSLSHTGWEGSRDTDDNAWSKSPLAVPVVDLPIETPESSMSETLVAEHTPLPLDEEEATTKVRVDSVINRPSTEDGWGVPRSFDNPREIAVAAPTFIDTASRISGDNETLNPFPQEDEKAIAPAKEPPLGLSATALEDDDGFGGFAAGGFHKTSGGFVFAKEDDAYGGWGKENVAASFGNAEDAWESTSAGFGAEDRGQASNDGRNLEVDRMDNDYEDGFHSIPAKPKTVVTSEQLQEDTWEQERRKLETQEARAPIELINKLVDQWKDVLEQVYIVSESQNMGKEVEDGLDHETVIRKDRLTTKLTELPDSLSIFVPPVRNTVTWARYQDYLSTIKLDPSASILAKASAESAYRAARRKSQEEHDAWQARSRLGETSGLEQSHQPTAALSQENDATRSRWSLWGRKPSAPVVPLATSGGGLLEIKAMSPNHTGTHVKDKASVNGHSSSASIPSHNELPMRSTGTPTPAEVHINNAEPAPSAVGRFFGRFRRTPNTASSVDFSNRDLELTRDDFSFLADVPSTAPKAVVGGDLLSLDNDERPSEQMASLEAILNSRATPPPPKPTPPYRIPAIPGHFGGQLAETAIKSKANSVIDLFGDLDLTGSTTAGSSPIVTTGSGSTLAFDAFASTSKPPALSPDLAVRPQSLIAQQGYTADALVGNTASLDDEGFGEFGVPVAKQTNSSADFDDFGDFEQFAVQPKSQRHAYAGQSTKPYAHANHEDLLPSTPGQEIKKAPIQSSSRFDHSSTARLVGKAAQSPSQWPAPKSPSIPALPPPIPPPTARQPAIMTSSVPSSRAGTPLNFDFLAAGPSMLAPTRTNTLSPASPAPGATNIASLSRATPSLSKGNGLSASDLSFFDSL</sequence>
<dbReference type="Proteomes" id="UP000620104">
    <property type="component" value="Unassembled WGS sequence"/>
</dbReference>
<feature type="region of interest" description="Disordered" evidence="1">
    <location>
        <begin position="1"/>
        <end position="107"/>
    </location>
</feature>
<feature type="region of interest" description="Disordered" evidence="1">
    <location>
        <begin position="925"/>
        <end position="947"/>
    </location>
</feature>
<feature type="compositionally biased region" description="Polar residues" evidence="1">
    <location>
        <begin position="531"/>
        <end position="541"/>
    </location>
</feature>
<keyword evidence="3" id="KW-1185">Reference proteome</keyword>
<feature type="region of interest" description="Disordered" evidence="1">
    <location>
        <begin position="805"/>
        <end position="882"/>
    </location>
</feature>
<comment type="caution">
    <text evidence="2">The sequence shown here is derived from an EMBL/GenBank/DDBJ whole genome shotgun (WGS) entry which is preliminary data.</text>
</comment>
<feature type="region of interest" description="Disordered" evidence="1">
    <location>
        <begin position="524"/>
        <end position="553"/>
    </location>
</feature>
<protein>
    <submittedName>
        <fullName evidence="2">Uncharacterized protein</fullName>
    </submittedName>
</protein>
<proteinExistence type="predicted"/>
<evidence type="ECO:0000256" key="1">
    <source>
        <dbReference type="SAM" id="MobiDB-lite"/>
    </source>
</evidence>
<accession>A0A8H3TR37</accession>
<reference evidence="2" key="1">
    <citation type="submission" date="2020-07" db="EMBL/GenBank/DDBJ databases">
        <title>Draft Genome Sequence of a Deep-Sea Yeast, Naganishia (Cryptococcus) liquefaciens strain N6.</title>
        <authorList>
            <person name="Han Y.W."/>
            <person name="Kajitani R."/>
            <person name="Morimoto H."/>
            <person name="Parhat M."/>
            <person name="Tsubouchi H."/>
            <person name="Bakenova O."/>
            <person name="Ogata M."/>
            <person name="Argunhan B."/>
            <person name="Aoki R."/>
            <person name="Kajiwara S."/>
            <person name="Itoh T."/>
            <person name="Iwasaki H."/>
        </authorList>
    </citation>
    <scope>NUCLEOTIDE SEQUENCE</scope>
    <source>
        <strain evidence="2">N6</strain>
    </source>
</reference>
<feature type="compositionally biased region" description="Polar residues" evidence="1">
    <location>
        <begin position="63"/>
        <end position="80"/>
    </location>
</feature>
<organism evidence="2 3">
    <name type="scientific">Naganishia liquefaciens</name>
    <dbReference type="NCBI Taxonomy" id="104408"/>
    <lineage>
        <taxon>Eukaryota</taxon>
        <taxon>Fungi</taxon>
        <taxon>Dikarya</taxon>
        <taxon>Basidiomycota</taxon>
        <taxon>Agaricomycotina</taxon>
        <taxon>Tremellomycetes</taxon>
        <taxon>Filobasidiales</taxon>
        <taxon>Filobasidiaceae</taxon>
        <taxon>Naganishia</taxon>
    </lineage>
</organism>
<dbReference type="AlphaFoldDB" id="A0A8H3TR37"/>
<dbReference type="EMBL" id="BLZA01000013">
    <property type="protein sequence ID" value="GHJ85603.1"/>
    <property type="molecule type" value="Genomic_DNA"/>
</dbReference>
<feature type="compositionally biased region" description="Polar residues" evidence="1">
    <location>
        <begin position="466"/>
        <end position="481"/>
    </location>
</feature>
<feature type="compositionally biased region" description="Pro residues" evidence="1">
    <location>
        <begin position="852"/>
        <end position="869"/>
    </location>
</feature>
<feature type="region of interest" description="Disordered" evidence="1">
    <location>
        <begin position="463"/>
        <end position="483"/>
    </location>
</feature>
<evidence type="ECO:0000313" key="3">
    <source>
        <dbReference type="Proteomes" id="UP000620104"/>
    </source>
</evidence>
<feature type="compositionally biased region" description="Polar residues" evidence="1">
    <location>
        <begin position="925"/>
        <end position="934"/>
    </location>
</feature>
<name>A0A8H3TR37_9TREE</name>
<gene>
    <name evidence="2" type="ORF">NliqN6_2005</name>
</gene>
<dbReference type="OrthoDB" id="2594812at2759"/>
<feature type="compositionally biased region" description="Low complexity" evidence="1">
    <location>
        <begin position="936"/>
        <end position="947"/>
    </location>
</feature>
<evidence type="ECO:0000313" key="2">
    <source>
        <dbReference type="EMBL" id="GHJ85603.1"/>
    </source>
</evidence>